<proteinExistence type="inferred from homology"/>
<gene>
    <name evidence="5" type="ORF">SNAT2548_LOCUS30619</name>
</gene>
<dbReference type="GO" id="GO:0008757">
    <property type="term" value="F:S-adenosylmethionine-dependent methyltransferase activity"/>
    <property type="evidence" value="ECO:0007669"/>
    <property type="project" value="InterPro"/>
</dbReference>
<evidence type="ECO:0000256" key="3">
    <source>
        <dbReference type="ARBA" id="ARBA00022679"/>
    </source>
</evidence>
<sequence>MNLDELAGPLTKYARAQGSRCDQGDQASKMQKLQYDTRFKDADGLFDWYATYEELSDAFELFCPPSTVRDQGLLVVGCGNSSLSSDLYSAGYGDITNIDVSSPAIEKMQQQFAALPMRWLVMDATSMTFKSDSFGVSVDKGTLDAMMSSHADDLAGALCREVWRVLQPGGIFILVSHSGKRMPLLRSALSSFPVPAASDGSDVPVPAWRCLELRRCRLSPQATLINVLRSKLPPAGKLVDAFRDPELLQQASAEAKAALKRMAFIDAFRLFKARKRAQAGLQDDVEADEDPQERSLC</sequence>
<organism evidence="5 6">
    <name type="scientific">Symbiodinium natans</name>
    <dbReference type="NCBI Taxonomy" id="878477"/>
    <lineage>
        <taxon>Eukaryota</taxon>
        <taxon>Sar</taxon>
        <taxon>Alveolata</taxon>
        <taxon>Dinophyceae</taxon>
        <taxon>Suessiales</taxon>
        <taxon>Symbiodiniaceae</taxon>
        <taxon>Symbiodinium</taxon>
    </lineage>
</organism>
<dbReference type="OrthoDB" id="415602at2759"/>
<accession>A0A812U0B7</accession>
<dbReference type="Gene3D" id="3.40.50.150">
    <property type="entry name" value="Vaccinia Virus protein VP39"/>
    <property type="match status" value="1"/>
</dbReference>
<dbReference type="InterPro" id="IPR013216">
    <property type="entry name" value="Methyltransf_11"/>
</dbReference>
<keyword evidence="3" id="KW-0808">Transferase</keyword>
<dbReference type="Pfam" id="PF08241">
    <property type="entry name" value="Methyltransf_11"/>
    <property type="match status" value="1"/>
</dbReference>
<evidence type="ECO:0000313" key="5">
    <source>
        <dbReference type="EMBL" id="CAE7545685.1"/>
    </source>
</evidence>
<evidence type="ECO:0000259" key="4">
    <source>
        <dbReference type="Pfam" id="PF08241"/>
    </source>
</evidence>
<dbReference type="PANTHER" id="PTHR12176">
    <property type="entry name" value="SAM-DEPENDENT METHYLTRANSFERASE SUPERFAMILY PROTEIN"/>
    <property type="match status" value="1"/>
</dbReference>
<comment type="similarity">
    <text evidence="1">Belongs to the methyltransferase superfamily.</text>
</comment>
<keyword evidence="6" id="KW-1185">Reference proteome</keyword>
<dbReference type="SUPFAM" id="SSF53335">
    <property type="entry name" value="S-adenosyl-L-methionine-dependent methyltransferases"/>
    <property type="match status" value="1"/>
</dbReference>
<dbReference type="AlphaFoldDB" id="A0A812U0B7"/>
<evidence type="ECO:0000256" key="1">
    <source>
        <dbReference type="ARBA" id="ARBA00008361"/>
    </source>
</evidence>
<evidence type="ECO:0000313" key="6">
    <source>
        <dbReference type="Proteomes" id="UP000604046"/>
    </source>
</evidence>
<comment type="caution">
    <text evidence="5">The sequence shown here is derived from an EMBL/GenBank/DDBJ whole genome shotgun (WGS) entry which is preliminary data.</text>
</comment>
<dbReference type="EMBL" id="CAJNDS010002614">
    <property type="protein sequence ID" value="CAE7545685.1"/>
    <property type="molecule type" value="Genomic_DNA"/>
</dbReference>
<feature type="domain" description="Methyltransferase type 11" evidence="4">
    <location>
        <begin position="74"/>
        <end position="174"/>
    </location>
</feature>
<dbReference type="InterPro" id="IPR029063">
    <property type="entry name" value="SAM-dependent_MTases_sf"/>
</dbReference>
<dbReference type="Proteomes" id="UP000604046">
    <property type="component" value="Unassembled WGS sequence"/>
</dbReference>
<dbReference type="GO" id="GO:0032259">
    <property type="term" value="P:methylation"/>
    <property type="evidence" value="ECO:0007669"/>
    <property type="project" value="UniProtKB-KW"/>
</dbReference>
<keyword evidence="2" id="KW-0489">Methyltransferase</keyword>
<dbReference type="CDD" id="cd02440">
    <property type="entry name" value="AdoMet_MTases"/>
    <property type="match status" value="1"/>
</dbReference>
<name>A0A812U0B7_9DINO</name>
<dbReference type="InterPro" id="IPR051419">
    <property type="entry name" value="Lys/N-term_MeTrsfase_sf"/>
</dbReference>
<evidence type="ECO:0000256" key="2">
    <source>
        <dbReference type="ARBA" id="ARBA00022603"/>
    </source>
</evidence>
<reference evidence="5" key="1">
    <citation type="submission" date="2021-02" db="EMBL/GenBank/DDBJ databases">
        <authorList>
            <person name="Dougan E. K."/>
            <person name="Rhodes N."/>
            <person name="Thang M."/>
            <person name="Chan C."/>
        </authorList>
    </citation>
    <scope>NUCLEOTIDE SEQUENCE</scope>
</reference>
<protein>
    <recommendedName>
        <fullName evidence="4">Methyltransferase type 11 domain-containing protein</fullName>
    </recommendedName>
</protein>